<gene>
    <name evidence="1" type="ORF">LCGC14_0165180</name>
</gene>
<name>A0A0F9UYS2_9ZZZZ</name>
<dbReference type="AlphaFoldDB" id="A0A0F9UYS2"/>
<accession>A0A0F9UYS2</accession>
<reference evidence="1" key="1">
    <citation type="journal article" date="2015" name="Nature">
        <title>Complex archaea that bridge the gap between prokaryotes and eukaryotes.</title>
        <authorList>
            <person name="Spang A."/>
            <person name="Saw J.H."/>
            <person name="Jorgensen S.L."/>
            <person name="Zaremba-Niedzwiedzka K."/>
            <person name="Martijn J."/>
            <person name="Lind A.E."/>
            <person name="van Eijk R."/>
            <person name="Schleper C."/>
            <person name="Guy L."/>
            <person name="Ettema T.J."/>
        </authorList>
    </citation>
    <scope>NUCLEOTIDE SEQUENCE</scope>
</reference>
<sequence>MGLDDEITAARRAYDIQVQATRSAISDELESAKRLNVLYDRLGSSQWRLKPDMGIWGEGGRSVALCEGHTRPLPSVPDGCRGGLEAS</sequence>
<organism evidence="1">
    <name type="scientific">marine sediment metagenome</name>
    <dbReference type="NCBI Taxonomy" id="412755"/>
    <lineage>
        <taxon>unclassified sequences</taxon>
        <taxon>metagenomes</taxon>
        <taxon>ecological metagenomes</taxon>
    </lineage>
</organism>
<dbReference type="EMBL" id="LAZR01000062">
    <property type="protein sequence ID" value="KKN96874.1"/>
    <property type="molecule type" value="Genomic_DNA"/>
</dbReference>
<protein>
    <submittedName>
        <fullName evidence="1">Uncharacterized protein</fullName>
    </submittedName>
</protein>
<proteinExistence type="predicted"/>
<evidence type="ECO:0000313" key="1">
    <source>
        <dbReference type="EMBL" id="KKN96874.1"/>
    </source>
</evidence>
<comment type="caution">
    <text evidence="1">The sequence shown here is derived from an EMBL/GenBank/DDBJ whole genome shotgun (WGS) entry which is preliminary data.</text>
</comment>